<protein>
    <submittedName>
        <fullName evidence="6">Flippase Wzx</fullName>
    </submittedName>
</protein>
<feature type="transmembrane region" description="Helical" evidence="5">
    <location>
        <begin position="384"/>
        <end position="403"/>
    </location>
</feature>
<feature type="transmembrane region" description="Helical" evidence="5">
    <location>
        <begin position="118"/>
        <end position="138"/>
    </location>
</feature>
<evidence type="ECO:0000256" key="5">
    <source>
        <dbReference type="SAM" id="Phobius"/>
    </source>
</evidence>
<evidence type="ECO:0000313" key="6">
    <source>
        <dbReference type="EMBL" id="CAI32798.1"/>
    </source>
</evidence>
<dbReference type="Pfam" id="PF01943">
    <property type="entry name" value="Polysacc_synt"/>
    <property type="match status" value="1"/>
</dbReference>
<dbReference type="EMBL" id="CR931637">
    <property type="protein sequence ID" value="CAI32798.1"/>
    <property type="molecule type" value="Genomic_DNA"/>
</dbReference>
<keyword evidence="3 5" id="KW-1133">Transmembrane helix</keyword>
<feature type="transmembrane region" description="Helical" evidence="5">
    <location>
        <begin position="289"/>
        <end position="311"/>
    </location>
</feature>
<feature type="transmembrane region" description="Helical" evidence="5">
    <location>
        <begin position="359"/>
        <end position="378"/>
    </location>
</feature>
<keyword evidence="2 5" id="KW-0812">Transmembrane</keyword>
<name>Q4K313_STREE</name>
<dbReference type="GO" id="GO:0016020">
    <property type="term" value="C:membrane"/>
    <property type="evidence" value="ECO:0007669"/>
    <property type="project" value="UniProtKB-SubCell"/>
</dbReference>
<feature type="transmembrane region" description="Helical" evidence="5">
    <location>
        <begin position="46"/>
        <end position="69"/>
    </location>
</feature>
<feature type="transmembrane region" description="Helical" evidence="5">
    <location>
        <begin position="12"/>
        <end position="34"/>
    </location>
</feature>
<evidence type="ECO:0000256" key="2">
    <source>
        <dbReference type="ARBA" id="ARBA00022692"/>
    </source>
</evidence>
<feature type="transmembrane region" description="Helical" evidence="5">
    <location>
        <begin position="415"/>
        <end position="436"/>
    </location>
</feature>
<feature type="transmembrane region" description="Helical" evidence="5">
    <location>
        <begin position="90"/>
        <end position="112"/>
    </location>
</feature>
<comment type="subcellular location">
    <subcellularLocation>
        <location evidence="1">Membrane</location>
        <topology evidence="1">Multi-pass membrane protein</topology>
    </subcellularLocation>
</comment>
<accession>Q4K313</accession>
<feature type="transmembrane region" description="Helical" evidence="5">
    <location>
        <begin position="172"/>
        <end position="195"/>
    </location>
</feature>
<dbReference type="InterPro" id="IPR002797">
    <property type="entry name" value="Polysacc_synth"/>
</dbReference>
<feature type="transmembrane region" description="Helical" evidence="5">
    <location>
        <begin position="215"/>
        <end position="240"/>
    </location>
</feature>
<feature type="transmembrane region" description="Helical" evidence="5">
    <location>
        <begin position="260"/>
        <end position="277"/>
    </location>
</feature>
<dbReference type="PANTHER" id="PTHR43424">
    <property type="entry name" value="LOCUS PUTATIVE PROTEIN 1-RELATED"/>
    <property type="match status" value="1"/>
</dbReference>
<feature type="transmembrane region" description="Helical" evidence="5">
    <location>
        <begin position="147"/>
        <end position="166"/>
    </location>
</feature>
<gene>
    <name evidence="6" type="primary">wzx</name>
    <name evidence="6" type="ORF">SPC05_0008</name>
</gene>
<feature type="transmembrane region" description="Helical" evidence="5">
    <location>
        <begin position="448"/>
        <end position="471"/>
    </location>
</feature>
<evidence type="ECO:0000256" key="4">
    <source>
        <dbReference type="ARBA" id="ARBA00023136"/>
    </source>
</evidence>
<dbReference type="AlphaFoldDB" id="Q4K313"/>
<organism evidence="6">
    <name type="scientific">Streptococcus pneumoniae</name>
    <dbReference type="NCBI Taxonomy" id="1313"/>
    <lineage>
        <taxon>Bacteria</taxon>
        <taxon>Bacillati</taxon>
        <taxon>Bacillota</taxon>
        <taxon>Bacilli</taxon>
        <taxon>Lactobacillales</taxon>
        <taxon>Streptococcaceae</taxon>
        <taxon>Streptococcus</taxon>
    </lineage>
</organism>
<dbReference type="PANTHER" id="PTHR43424:SF1">
    <property type="entry name" value="LOCUS PUTATIVE PROTEIN 1-RELATED"/>
    <property type="match status" value="1"/>
</dbReference>
<sequence>MVNILKQVSLKWNYVFNLANKLFSLTIPLIVTPYVTRVFSSDHFGIYTYTNTVASYFVTFTLMGISMYGSKKISLKRHDEIAVNDEYASLLTVQLLNVGLATLTYFLYVTFFVNNNQVIYWIQMLYVISAGFDMTWFLSGLERFREIAVRNIIVNVLSALMIFFFVHTEADLAIYTLIKVGTIFISQIVIFLPVVRMQRFYLAGAEHIRRTYRGLLLLFIPVLADTLFQTMDKIMLGIYASYTAVGLYYSSRMVTDIPQTVITSLNIILFPRITHLLSQNKKVESNKLFYQSFILIIALSLATAFGVSAIARDFVGIFFGSSYGAVADYVPSLSLYICLAAWSGTIRYQYLIPHSLERVYVVAIILGSGINLVLNSLLIPFLGVYGSILATIISELVICVYQTYPIRKEIPLKGLLGYVIIFAGLSFLMYLSLGWLRLLLLGRLSTVLLLASEIIFGILVFTIATITYIYLGNPILWQAIKKYIESRKNV</sequence>
<keyword evidence="4 5" id="KW-0472">Membrane</keyword>
<proteinExistence type="predicted"/>
<dbReference type="InterPro" id="IPR052556">
    <property type="entry name" value="PolySynth_Transporter"/>
</dbReference>
<feature type="transmembrane region" description="Helical" evidence="5">
    <location>
        <begin position="317"/>
        <end position="339"/>
    </location>
</feature>
<evidence type="ECO:0000256" key="1">
    <source>
        <dbReference type="ARBA" id="ARBA00004141"/>
    </source>
</evidence>
<reference evidence="6" key="1">
    <citation type="journal article" date="2006" name="PLoS Genet.">
        <title>Genetic analysis of the capsular biosynthetic locus from all 90 pneumococcal serotypes.</title>
        <authorList>
            <person name="Bentley S.D."/>
            <person name="Aanensen D.M."/>
            <person name="Mavroidi A."/>
            <person name="Saunders D."/>
            <person name="Rabbinowitsch E."/>
            <person name="Collins M."/>
            <person name="Donohoe K."/>
            <person name="Harris D."/>
            <person name="Murphy L."/>
            <person name="Quail M.A."/>
            <person name="Samuel G."/>
            <person name="Skovsted I.C."/>
            <person name="Kaltoft M.S."/>
            <person name="Barrell B."/>
            <person name="Reeves P.R."/>
            <person name="Parkhill J."/>
            <person name="Spratt B.G."/>
        </authorList>
    </citation>
    <scope>NUCLEOTIDE SEQUENCE</scope>
    <source>
        <strain evidence="6">Ambrose</strain>
    </source>
</reference>
<evidence type="ECO:0000256" key="3">
    <source>
        <dbReference type="ARBA" id="ARBA00022989"/>
    </source>
</evidence>